<dbReference type="PANTHER" id="PTHR43133:SF8">
    <property type="entry name" value="RNA POLYMERASE SIGMA FACTOR HI_1459-RELATED"/>
    <property type="match status" value="1"/>
</dbReference>
<dbReference type="InterPro" id="IPR039425">
    <property type="entry name" value="RNA_pol_sigma-70-like"/>
</dbReference>
<dbReference type="EMBL" id="JACHBX010000002">
    <property type="protein sequence ID" value="MBB6133911.1"/>
    <property type="molecule type" value="Genomic_DNA"/>
</dbReference>
<comment type="caution">
    <text evidence="8">The sequence shown here is derived from an EMBL/GenBank/DDBJ whole genome shotgun (WGS) entry which is preliminary data.</text>
</comment>
<evidence type="ECO:0000256" key="2">
    <source>
        <dbReference type="ARBA" id="ARBA00023015"/>
    </source>
</evidence>
<name>A0A7W9X011_9BURK</name>
<sequence length="185" mass="21297">MCNDLDDWFIHEVLPLEGILMRYLRLNWRDSDEWPDLRQEVYARAYEAARSGLPERVTPFVMTIARNLLIDRARRRQVVSIEAFAELDDLSVYELTPERHASGRAELSTLVEVLDALPARCREVVVLRKVEGMSQREVAAEMGITEDTVEKQIMKGMRAIADALFARGIGADIVRRERKVRKQGK</sequence>
<dbReference type="InterPro" id="IPR013325">
    <property type="entry name" value="RNA_pol_sigma_r2"/>
</dbReference>
<feature type="domain" description="RNA polymerase sigma factor 70 region 4 type 2" evidence="7">
    <location>
        <begin position="110"/>
        <end position="159"/>
    </location>
</feature>
<feature type="domain" description="RNA polymerase sigma-70 region 2" evidence="6">
    <location>
        <begin position="19"/>
        <end position="77"/>
    </location>
</feature>
<dbReference type="Gene3D" id="1.10.10.10">
    <property type="entry name" value="Winged helix-like DNA-binding domain superfamily/Winged helix DNA-binding domain"/>
    <property type="match status" value="1"/>
</dbReference>
<evidence type="ECO:0000256" key="5">
    <source>
        <dbReference type="ARBA" id="ARBA00023163"/>
    </source>
</evidence>
<evidence type="ECO:0000256" key="3">
    <source>
        <dbReference type="ARBA" id="ARBA00023082"/>
    </source>
</evidence>
<dbReference type="Pfam" id="PF04542">
    <property type="entry name" value="Sigma70_r2"/>
    <property type="match status" value="1"/>
</dbReference>
<dbReference type="CDD" id="cd06171">
    <property type="entry name" value="Sigma70_r4"/>
    <property type="match status" value="1"/>
</dbReference>
<evidence type="ECO:0000313" key="9">
    <source>
        <dbReference type="Proteomes" id="UP000540787"/>
    </source>
</evidence>
<protein>
    <submittedName>
        <fullName evidence="8">RNA polymerase sigma-70 factor (ECF subfamily)</fullName>
    </submittedName>
</protein>
<evidence type="ECO:0000256" key="1">
    <source>
        <dbReference type="ARBA" id="ARBA00010641"/>
    </source>
</evidence>
<evidence type="ECO:0000259" key="7">
    <source>
        <dbReference type="Pfam" id="PF08281"/>
    </source>
</evidence>
<dbReference type="RefSeq" id="WP_183554034.1">
    <property type="nucleotide sequence ID" value="NZ_JACHBX010000002.1"/>
</dbReference>
<organism evidence="8 9">
    <name type="scientific">Massilia aurea</name>
    <dbReference type="NCBI Taxonomy" id="373040"/>
    <lineage>
        <taxon>Bacteria</taxon>
        <taxon>Pseudomonadati</taxon>
        <taxon>Pseudomonadota</taxon>
        <taxon>Betaproteobacteria</taxon>
        <taxon>Burkholderiales</taxon>
        <taxon>Oxalobacteraceae</taxon>
        <taxon>Telluria group</taxon>
        <taxon>Massilia</taxon>
    </lineage>
</organism>
<dbReference type="SUPFAM" id="SSF88946">
    <property type="entry name" value="Sigma2 domain of RNA polymerase sigma factors"/>
    <property type="match status" value="1"/>
</dbReference>
<dbReference type="GO" id="GO:0003677">
    <property type="term" value="F:DNA binding"/>
    <property type="evidence" value="ECO:0007669"/>
    <property type="project" value="UniProtKB-KW"/>
</dbReference>
<dbReference type="InterPro" id="IPR036388">
    <property type="entry name" value="WH-like_DNA-bd_sf"/>
</dbReference>
<keyword evidence="3" id="KW-0731">Sigma factor</keyword>
<proteinExistence type="inferred from homology"/>
<dbReference type="InterPro" id="IPR014284">
    <property type="entry name" value="RNA_pol_sigma-70_dom"/>
</dbReference>
<dbReference type="Proteomes" id="UP000540787">
    <property type="component" value="Unassembled WGS sequence"/>
</dbReference>
<reference evidence="8 9" key="1">
    <citation type="submission" date="2020-08" db="EMBL/GenBank/DDBJ databases">
        <title>The Agave Microbiome: Exploring the role of microbial communities in plant adaptations to desert environments.</title>
        <authorList>
            <person name="Partida-Martinez L.P."/>
        </authorList>
    </citation>
    <scope>NUCLEOTIDE SEQUENCE [LARGE SCALE GENOMIC DNA]</scope>
    <source>
        <strain evidence="8 9">AT3.2</strain>
    </source>
</reference>
<dbReference type="NCBIfam" id="TIGR02937">
    <property type="entry name" value="sigma70-ECF"/>
    <property type="match status" value="1"/>
</dbReference>
<keyword evidence="4" id="KW-0238">DNA-binding</keyword>
<evidence type="ECO:0000259" key="6">
    <source>
        <dbReference type="Pfam" id="PF04542"/>
    </source>
</evidence>
<keyword evidence="9" id="KW-1185">Reference proteome</keyword>
<dbReference type="AlphaFoldDB" id="A0A7W9X011"/>
<dbReference type="InterPro" id="IPR013249">
    <property type="entry name" value="RNA_pol_sigma70_r4_t2"/>
</dbReference>
<keyword evidence="2" id="KW-0805">Transcription regulation</keyword>
<dbReference type="SUPFAM" id="SSF88659">
    <property type="entry name" value="Sigma3 and sigma4 domains of RNA polymerase sigma factors"/>
    <property type="match status" value="1"/>
</dbReference>
<dbReference type="GO" id="GO:0016987">
    <property type="term" value="F:sigma factor activity"/>
    <property type="evidence" value="ECO:0007669"/>
    <property type="project" value="UniProtKB-KW"/>
</dbReference>
<dbReference type="GO" id="GO:0006352">
    <property type="term" value="P:DNA-templated transcription initiation"/>
    <property type="evidence" value="ECO:0007669"/>
    <property type="project" value="InterPro"/>
</dbReference>
<dbReference type="InterPro" id="IPR007627">
    <property type="entry name" value="RNA_pol_sigma70_r2"/>
</dbReference>
<dbReference type="InterPro" id="IPR013324">
    <property type="entry name" value="RNA_pol_sigma_r3/r4-like"/>
</dbReference>
<gene>
    <name evidence="8" type="ORF">HD842_002053</name>
</gene>
<dbReference type="Gene3D" id="1.10.1740.10">
    <property type="match status" value="1"/>
</dbReference>
<comment type="similarity">
    <text evidence="1">Belongs to the sigma-70 factor family. ECF subfamily.</text>
</comment>
<evidence type="ECO:0000313" key="8">
    <source>
        <dbReference type="EMBL" id="MBB6133911.1"/>
    </source>
</evidence>
<dbReference type="Pfam" id="PF08281">
    <property type="entry name" value="Sigma70_r4_2"/>
    <property type="match status" value="1"/>
</dbReference>
<dbReference type="PANTHER" id="PTHR43133">
    <property type="entry name" value="RNA POLYMERASE ECF-TYPE SIGMA FACTO"/>
    <property type="match status" value="1"/>
</dbReference>
<accession>A0A7W9X011</accession>
<keyword evidence="5" id="KW-0804">Transcription</keyword>
<evidence type="ECO:0000256" key="4">
    <source>
        <dbReference type="ARBA" id="ARBA00023125"/>
    </source>
</evidence>